<dbReference type="CDD" id="cd09911">
    <property type="entry name" value="Lin0431_like"/>
    <property type="match status" value="1"/>
</dbReference>
<comment type="caution">
    <text evidence="2">The sequence shown here is derived from an EMBL/GenBank/DDBJ whole genome shotgun (WGS) entry which is preliminary data.</text>
</comment>
<evidence type="ECO:0000313" key="3">
    <source>
        <dbReference type="Proteomes" id="UP000253792"/>
    </source>
</evidence>
<dbReference type="Pfam" id="PF07009">
    <property type="entry name" value="NusG_II"/>
    <property type="match status" value="1"/>
</dbReference>
<dbReference type="Gene3D" id="2.60.320.10">
    <property type="entry name" value="N-utilization substance G protein NusG, insert domain"/>
    <property type="match status" value="1"/>
</dbReference>
<evidence type="ECO:0000313" key="2">
    <source>
        <dbReference type="EMBL" id="RDB56594.1"/>
    </source>
</evidence>
<keyword evidence="3" id="KW-1185">Reference proteome</keyword>
<dbReference type="EMBL" id="PPTP01000002">
    <property type="protein sequence ID" value="RDB56594.1"/>
    <property type="molecule type" value="Genomic_DNA"/>
</dbReference>
<name>A0A369LBP3_9ACTN</name>
<evidence type="ECO:0000256" key="1">
    <source>
        <dbReference type="SAM" id="SignalP"/>
    </source>
</evidence>
<gene>
    <name evidence="2" type="ORF">C1880_02150</name>
</gene>
<proteinExistence type="predicted"/>
<dbReference type="InterPro" id="IPR038690">
    <property type="entry name" value="NusG_2_sf"/>
</dbReference>
<sequence length="133" mass="13914">MTVAQKKAYRRMRINVIAVLVITALALAAATAANALGNAVDARTAVIQDADGNTFAMPLSKDDVLTVASSAGTNVIEVQSGKVRVSEADCPNQDCVEQGWISNAGQQIVCLPHKLVVNITDEDTASAYDVVGQ</sequence>
<dbReference type="Proteomes" id="UP000253792">
    <property type="component" value="Unassembled WGS sequence"/>
</dbReference>
<feature type="signal peptide" evidence="1">
    <location>
        <begin position="1"/>
        <end position="35"/>
    </location>
</feature>
<protein>
    <submittedName>
        <fullName evidence="2">Uncharacterized protein</fullName>
    </submittedName>
</protein>
<keyword evidence="1" id="KW-0732">Signal</keyword>
<reference evidence="2 3" key="1">
    <citation type="journal article" date="2018" name="Elife">
        <title>Discovery and characterization of a prevalent human gut bacterial enzyme sufficient for the inactivation of a family of plant toxins.</title>
        <authorList>
            <person name="Koppel N."/>
            <person name="Bisanz J.E."/>
            <person name="Pandelia M.E."/>
            <person name="Turnbaugh P.J."/>
            <person name="Balskus E.P."/>
        </authorList>
    </citation>
    <scope>NUCLEOTIDE SEQUENCE [LARGE SCALE GENOMIC DNA]</scope>
    <source>
        <strain evidence="3">anaerobia AP69FAA</strain>
    </source>
</reference>
<accession>A0A369LBP3</accession>
<dbReference type="AlphaFoldDB" id="A0A369LBP3"/>
<dbReference type="OrthoDB" id="47603at2"/>
<organism evidence="2 3">
    <name type="scientific">Senegalimassilia anaerobia</name>
    <dbReference type="NCBI Taxonomy" id="1473216"/>
    <lineage>
        <taxon>Bacteria</taxon>
        <taxon>Bacillati</taxon>
        <taxon>Actinomycetota</taxon>
        <taxon>Coriobacteriia</taxon>
        <taxon>Coriobacteriales</taxon>
        <taxon>Coriobacteriaceae</taxon>
        <taxon>Senegalimassilia</taxon>
    </lineage>
</organism>
<feature type="chain" id="PRO_5016678868" evidence="1">
    <location>
        <begin position="36"/>
        <end position="133"/>
    </location>
</feature>